<name>A0ABM4HCH9_ODOVR</name>
<feature type="region of interest" description="Disordered" evidence="3">
    <location>
        <begin position="586"/>
        <end position="607"/>
    </location>
</feature>
<dbReference type="SUPFAM" id="SSF48464">
    <property type="entry name" value="ENTH/VHS domain"/>
    <property type="match status" value="1"/>
</dbReference>
<accession>A0ABM4HCH9</accession>
<feature type="domain" description="ENTH" evidence="4">
    <location>
        <begin position="14"/>
        <end position="145"/>
    </location>
</feature>
<evidence type="ECO:0000313" key="6">
    <source>
        <dbReference type="RefSeq" id="XP_070313266.1"/>
    </source>
</evidence>
<dbReference type="InterPro" id="IPR011417">
    <property type="entry name" value="ANTH_dom"/>
</dbReference>
<dbReference type="InterPro" id="IPR008942">
    <property type="entry name" value="ENTH_VHS"/>
</dbReference>
<feature type="coiled-coil region" evidence="2">
    <location>
        <begin position="321"/>
        <end position="348"/>
    </location>
</feature>
<gene>
    <name evidence="6" type="primary">PICALM</name>
</gene>
<dbReference type="RefSeq" id="XP_070313266.1">
    <property type="nucleotide sequence ID" value="XM_070457165.1"/>
</dbReference>
<keyword evidence="2" id="KW-0175">Coiled coil</keyword>
<dbReference type="SUPFAM" id="SSF89009">
    <property type="entry name" value="GAT-like domain"/>
    <property type="match status" value="1"/>
</dbReference>
<proteinExistence type="inferred from homology"/>
<reference evidence="5" key="1">
    <citation type="journal article" date="2022" name="J. Hered.">
        <title>A De Novo Chromosome-Level Genome Assembly of the White-Tailed Deer, Odocoileus Virginianus.</title>
        <authorList>
            <person name="London E.W."/>
            <person name="Roca A.L."/>
            <person name="Novakofski J.E."/>
            <person name="Mateus-Pinilla N.E."/>
        </authorList>
    </citation>
    <scope>NUCLEOTIDE SEQUENCE [LARGE SCALE GENOMIC DNA]</scope>
</reference>
<dbReference type="InterPro" id="IPR013809">
    <property type="entry name" value="ENTH"/>
</dbReference>
<dbReference type="Proteomes" id="UP001652640">
    <property type="component" value="Chromosome 28"/>
</dbReference>
<evidence type="ECO:0000256" key="1">
    <source>
        <dbReference type="ARBA" id="ARBA00008011"/>
    </source>
</evidence>
<dbReference type="Pfam" id="PF07651">
    <property type="entry name" value="ANTH"/>
    <property type="match status" value="1"/>
</dbReference>
<dbReference type="CDD" id="cd16985">
    <property type="entry name" value="ANTH_N_AP180"/>
    <property type="match status" value="1"/>
</dbReference>
<dbReference type="PANTHER" id="PTHR22951">
    <property type="entry name" value="CLATHRIN ASSEMBLY PROTEIN"/>
    <property type="match status" value="1"/>
</dbReference>
<dbReference type="InterPro" id="IPR045192">
    <property type="entry name" value="AP180-like"/>
</dbReference>
<dbReference type="InterPro" id="IPR014712">
    <property type="entry name" value="ANTH_dom_sf"/>
</dbReference>
<dbReference type="PROSITE" id="PS50942">
    <property type="entry name" value="ENTH"/>
    <property type="match status" value="1"/>
</dbReference>
<evidence type="ECO:0000256" key="3">
    <source>
        <dbReference type="SAM" id="MobiDB-lite"/>
    </source>
</evidence>
<evidence type="ECO:0000256" key="2">
    <source>
        <dbReference type="SAM" id="Coils"/>
    </source>
</evidence>
<feature type="region of interest" description="Disordered" evidence="3">
    <location>
        <begin position="666"/>
        <end position="705"/>
    </location>
</feature>
<dbReference type="PANTHER" id="PTHR22951:SF16">
    <property type="entry name" value="PHOSPHATIDYLINOSITOL-BINDING CLATHRIN ASSEMBLY PROTEIN"/>
    <property type="match status" value="1"/>
</dbReference>
<dbReference type="Gene3D" id="1.25.40.90">
    <property type="match status" value="1"/>
</dbReference>
<comment type="similarity">
    <text evidence="1">Belongs to the PICALM/SNAP91 family.</text>
</comment>
<sequence length="705" mass="76219">MSGQSLTDRITAAQHSVTGSAVSKTVCKATTHEIMGPKKKHLDYLIQCTNEMNVNIPQLADSLFERTTNSSWVVVFKSLITTHHLMVYGNERFIQYLASRNTLFNLSNFLDKSGLQGYDMSTFIRRYSRYLNEKAVSYRQVAFDFTKVKRGADGVMRTMNTEKLLKTVPIIQNQMDALLDFNVNSNELTNGVINAAFMLLFKDAIRLFAAYNEGIINLLEKYFDMKKNQCKEGLDIYKKFLTRMTRISEFLKVAEQVGIDRGDIPDLSQAPSSLLDALEQHLASLEGKKIKDSTAASRATTLSNAVSSLASTGLSLTKVDEREKQAALEEEQARLKALKEQRLKELAKKPHTSLTTAASPVSTSAGSVMTAPAIDIFSTPSSSNSTSKLPNDLLDLQQPSFHPSVLPMSAPSQVASTWGDPFSATVDAVDDAIPSLNPFLTKSSGDVHLPISSDVSTFTTRTPTHEMFVDTFCGTQAYRNTTLMCHEPSTVAGLFGGFTPSPVAQPHPSAGLNVDFESVFGNKSTNVTVDSGGFDELGGLLKPTVASQNQSLPVAKLPPNKLVSDDLDSSLANLVGNLGIGNGTTKNDVNWSQPGEKKLTGGSNWQPKVAPTTAWNAATMAPPVMAYPATTPTGMIGYGIPPQMGSVPVMTQPSLIYSQPVMRPPNPFGPVSGAQLSAASSPSSHSPHRASGKDPFAELSLEDFL</sequence>
<keyword evidence="5" id="KW-1185">Reference proteome</keyword>
<protein>
    <submittedName>
        <fullName evidence="6">Phosphatidylinositol-binding clathrin assembly protein isoform X4</fullName>
    </submittedName>
</protein>
<organism evidence="5 6">
    <name type="scientific">Odocoileus virginianus</name>
    <name type="common">White-tailed deer</name>
    <dbReference type="NCBI Taxonomy" id="9874"/>
    <lineage>
        <taxon>Eukaryota</taxon>
        <taxon>Metazoa</taxon>
        <taxon>Chordata</taxon>
        <taxon>Craniata</taxon>
        <taxon>Vertebrata</taxon>
        <taxon>Euteleostomi</taxon>
        <taxon>Mammalia</taxon>
        <taxon>Eutheria</taxon>
        <taxon>Laurasiatheria</taxon>
        <taxon>Artiodactyla</taxon>
        <taxon>Ruminantia</taxon>
        <taxon>Pecora</taxon>
        <taxon>Cervidae</taxon>
        <taxon>Odocoileinae</taxon>
        <taxon>Odocoileus</taxon>
    </lineage>
</organism>
<reference evidence="6" key="2">
    <citation type="submission" date="2025-08" db="UniProtKB">
        <authorList>
            <consortium name="RefSeq"/>
        </authorList>
    </citation>
    <scope>IDENTIFICATION</scope>
    <source>
        <tissue evidence="6">Tongue muscle</tissue>
    </source>
</reference>
<evidence type="ECO:0000259" key="4">
    <source>
        <dbReference type="PROSITE" id="PS50942"/>
    </source>
</evidence>
<dbReference type="GeneID" id="110122401"/>
<evidence type="ECO:0000313" key="5">
    <source>
        <dbReference type="Proteomes" id="UP001652640"/>
    </source>
</evidence>
<dbReference type="SMART" id="SM00273">
    <property type="entry name" value="ENTH"/>
    <property type="match status" value="1"/>
</dbReference>
<dbReference type="Gene3D" id="1.20.58.150">
    <property type="entry name" value="ANTH domain"/>
    <property type="match status" value="1"/>
</dbReference>